<name>A0A6J4HZ63_9BACT</name>
<dbReference type="EMBL" id="CADCTA010000057">
    <property type="protein sequence ID" value="CAA9235295.1"/>
    <property type="molecule type" value="Genomic_DNA"/>
</dbReference>
<reference evidence="2" key="1">
    <citation type="submission" date="2020-02" db="EMBL/GenBank/DDBJ databases">
        <authorList>
            <person name="Meier V. D."/>
        </authorList>
    </citation>
    <scope>NUCLEOTIDE SEQUENCE</scope>
    <source>
        <strain evidence="2">AVDCRST_MAG42</strain>
    </source>
</reference>
<accession>A0A6J4HZ63</accession>
<evidence type="ECO:0000313" key="2">
    <source>
        <dbReference type="EMBL" id="CAA9235295.1"/>
    </source>
</evidence>
<gene>
    <name evidence="2" type="ORF">AVDCRST_MAG42-1791</name>
</gene>
<proteinExistence type="predicted"/>
<evidence type="ECO:0000256" key="1">
    <source>
        <dbReference type="SAM" id="SignalP"/>
    </source>
</evidence>
<keyword evidence="1" id="KW-0732">Signal</keyword>
<feature type="signal peptide" evidence="1">
    <location>
        <begin position="1"/>
        <end position="19"/>
    </location>
</feature>
<organism evidence="2">
    <name type="scientific">uncultured Chthoniobacterales bacterium</name>
    <dbReference type="NCBI Taxonomy" id="1836801"/>
    <lineage>
        <taxon>Bacteria</taxon>
        <taxon>Pseudomonadati</taxon>
        <taxon>Verrucomicrobiota</taxon>
        <taxon>Spartobacteria</taxon>
        <taxon>Chthoniobacterales</taxon>
        <taxon>environmental samples</taxon>
    </lineage>
</organism>
<protein>
    <submittedName>
        <fullName evidence="2">Uncharacterized protein</fullName>
    </submittedName>
</protein>
<sequence>MKKLALSLTIIAAGLSMFAADASAQRIVVETPGVRLVPGSGRGDRRAGYELDRLNREIQQVRFELRTFRGGVPRVRARFDRVLRAADRLNYEYNRRVVPPYETRRRIEQVRAELYAIREDLRSRGDRRDRWDDDRPRGWR</sequence>
<feature type="chain" id="PRO_5026832626" evidence="1">
    <location>
        <begin position="20"/>
        <end position="140"/>
    </location>
</feature>
<dbReference type="AlphaFoldDB" id="A0A6J4HZ63"/>